<accession>A0A1D1VDV4</accession>
<protein>
    <submittedName>
        <fullName evidence="1">Uncharacterized protein</fullName>
    </submittedName>
</protein>
<dbReference type="OrthoDB" id="10037294at2759"/>
<dbReference type="Proteomes" id="UP000186922">
    <property type="component" value="Unassembled WGS sequence"/>
</dbReference>
<comment type="caution">
    <text evidence="1">The sequence shown here is derived from an EMBL/GenBank/DDBJ whole genome shotgun (WGS) entry which is preliminary data.</text>
</comment>
<organism evidence="1 2">
    <name type="scientific">Ramazzottius varieornatus</name>
    <name type="common">Water bear</name>
    <name type="synonym">Tardigrade</name>
    <dbReference type="NCBI Taxonomy" id="947166"/>
    <lineage>
        <taxon>Eukaryota</taxon>
        <taxon>Metazoa</taxon>
        <taxon>Ecdysozoa</taxon>
        <taxon>Tardigrada</taxon>
        <taxon>Eutardigrada</taxon>
        <taxon>Parachela</taxon>
        <taxon>Hypsibioidea</taxon>
        <taxon>Ramazzottiidae</taxon>
        <taxon>Ramazzottius</taxon>
    </lineage>
</organism>
<keyword evidence="2" id="KW-1185">Reference proteome</keyword>
<dbReference type="AlphaFoldDB" id="A0A1D1VDV4"/>
<gene>
    <name evidence="1" type="primary">RvY_08422-1</name>
    <name evidence="1" type="synonym">RvY_08422.1</name>
    <name evidence="1" type="ORF">RvY_08422</name>
</gene>
<name>A0A1D1VDV4_RAMVA</name>
<reference evidence="1 2" key="1">
    <citation type="journal article" date="2016" name="Nat. Commun.">
        <title>Extremotolerant tardigrade genome and improved radiotolerance of human cultured cells by tardigrade-unique protein.</title>
        <authorList>
            <person name="Hashimoto T."/>
            <person name="Horikawa D.D."/>
            <person name="Saito Y."/>
            <person name="Kuwahara H."/>
            <person name="Kozuka-Hata H."/>
            <person name="Shin-I T."/>
            <person name="Minakuchi Y."/>
            <person name="Ohishi K."/>
            <person name="Motoyama A."/>
            <person name="Aizu T."/>
            <person name="Enomoto A."/>
            <person name="Kondo K."/>
            <person name="Tanaka S."/>
            <person name="Hara Y."/>
            <person name="Koshikawa S."/>
            <person name="Sagara H."/>
            <person name="Miura T."/>
            <person name="Yokobori S."/>
            <person name="Miyagawa K."/>
            <person name="Suzuki Y."/>
            <person name="Kubo T."/>
            <person name="Oyama M."/>
            <person name="Kohara Y."/>
            <person name="Fujiyama A."/>
            <person name="Arakawa K."/>
            <person name="Katayama T."/>
            <person name="Toyoda A."/>
            <person name="Kunieda T."/>
        </authorList>
    </citation>
    <scope>NUCLEOTIDE SEQUENCE [LARGE SCALE GENOMIC DNA]</scope>
    <source>
        <strain evidence="1 2">YOKOZUNA-1</strain>
    </source>
</reference>
<evidence type="ECO:0000313" key="2">
    <source>
        <dbReference type="Proteomes" id="UP000186922"/>
    </source>
</evidence>
<sequence length="108" mass="11752">MSAEKNVSQEPVNDKMRNVNCYLLLVTALGLLAFSTEATLGPQAAAHPGSLCRDGKPIVNCFVQPCLGKTCSNYPNAVCQDDYCGGCNARFFVGRREVTYRCGSQYYA</sequence>
<dbReference type="EMBL" id="BDGG01000004">
    <property type="protein sequence ID" value="GAU97063.1"/>
    <property type="molecule type" value="Genomic_DNA"/>
</dbReference>
<evidence type="ECO:0000313" key="1">
    <source>
        <dbReference type="EMBL" id="GAU97063.1"/>
    </source>
</evidence>
<proteinExistence type="predicted"/>